<comment type="similarity">
    <text evidence="2 6">Belongs to the CTL (choline transporter-like) family.</text>
</comment>
<evidence type="ECO:0000313" key="8">
    <source>
        <dbReference type="EMBL" id="KAG0514368.1"/>
    </source>
</evidence>
<dbReference type="PANTHER" id="PTHR12385">
    <property type="entry name" value="CHOLINE TRANSPORTER-LIKE (SLC FAMILY 44)"/>
    <property type="match status" value="1"/>
</dbReference>
<dbReference type="PANTHER" id="PTHR12385:SF93">
    <property type="entry name" value="CHOLINE TRANSPORTER-LIKE PROTEIN"/>
    <property type="match status" value="1"/>
</dbReference>
<organism evidence="8 9">
    <name type="scientific">Sorghum bicolor</name>
    <name type="common">Sorghum</name>
    <name type="synonym">Sorghum vulgare</name>
    <dbReference type="NCBI Taxonomy" id="4558"/>
    <lineage>
        <taxon>Eukaryota</taxon>
        <taxon>Viridiplantae</taxon>
        <taxon>Streptophyta</taxon>
        <taxon>Embryophyta</taxon>
        <taxon>Tracheophyta</taxon>
        <taxon>Spermatophyta</taxon>
        <taxon>Magnoliopsida</taxon>
        <taxon>Liliopsida</taxon>
        <taxon>Poales</taxon>
        <taxon>Poaceae</taxon>
        <taxon>PACMAD clade</taxon>
        <taxon>Panicoideae</taxon>
        <taxon>Andropogonodae</taxon>
        <taxon>Andropogoneae</taxon>
        <taxon>Sorghinae</taxon>
        <taxon>Sorghum</taxon>
    </lineage>
</organism>
<dbReference type="GO" id="GO:0005886">
    <property type="term" value="C:plasma membrane"/>
    <property type="evidence" value="ECO:0007669"/>
    <property type="project" value="UniProtKB-SubCell"/>
</dbReference>
<reference evidence="8" key="2">
    <citation type="submission" date="2020-10" db="EMBL/GenBank/DDBJ databases">
        <authorList>
            <person name="Cooper E.A."/>
            <person name="Brenton Z.W."/>
            <person name="Flinn B.S."/>
            <person name="Jenkins J."/>
            <person name="Shu S."/>
            <person name="Flowers D."/>
            <person name="Luo F."/>
            <person name="Wang Y."/>
            <person name="Xia P."/>
            <person name="Barry K."/>
            <person name="Daum C."/>
            <person name="Lipzen A."/>
            <person name="Yoshinaga Y."/>
            <person name="Schmutz J."/>
            <person name="Saski C."/>
            <person name="Vermerris W."/>
            <person name="Kresovich S."/>
        </authorList>
    </citation>
    <scope>NUCLEOTIDE SEQUENCE</scope>
</reference>
<dbReference type="AlphaFoldDB" id="A0A921Q2M4"/>
<dbReference type="EMBL" id="CM027689">
    <property type="protein sequence ID" value="KAG0514368.1"/>
    <property type="molecule type" value="Genomic_DNA"/>
</dbReference>
<protein>
    <recommendedName>
        <fullName evidence="6">Choline transporter-like protein</fullName>
    </recommendedName>
</protein>
<gene>
    <name evidence="8" type="ORF">BDA96_10G185300</name>
</gene>
<accession>A0A921Q2M4</accession>
<name>A0A921Q2M4_SORBI</name>
<comment type="caution">
    <text evidence="6">Lacks conserved residue(s) required for the propagation of feature annotation.</text>
</comment>
<feature type="compositionally biased region" description="Basic residues" evidence="7">
    <location>
        <begin position="196"/>
        <end position="207"/>
    </location>
</feature>
<feature type="transmembrane region" description="Helical" evidence="6">
    <location>
        <begin position="12"/>
        <end position="37"/>
    </location>
</feature>
<proteinExistence type="inferred from homology"/>
<evidence type="ECO:0000256" key="7">
    <source>
        <dbReference type="SAM" id="MobiDB-lite"/>
    </source>
</evidence>
<evidence type="ECO:0000256" key="6">
    <source>
        <dbReference type="RuleBase" id="RU368066"/>
    </source>
</evidence>
<dbReference type="Proteomes" id="UP000807115">
    <property type="component" value="Chromosome 10"/>
</dbReference>
<evidence type="ECO:0000256" key="2">
    <source>
        <dbReference type="ARBA" id="ARBA00007168"/>
    </source>
</evidence>
<evidence type="ECO:0000256" key="3">
    <source>
        <dbReference type="ARBA" id="ARBA00022692"/>
    </source>
</evidence>
<evidence type="ECO:0000256" key="4">
    <source>
        <dbReference type="ARBA" id="ARBA00022989"/>
    </source>
</evidence>
<dbReference type="GO" id="GO:0022857">
    <property type="term" value="F:transmembrane transporter activity"/>
    <property type="evidence" value="ECO:0007669"/>
    <property type="project" value="UniProtKB-UniRule"/>
</dbReference>
<keyword evidence="5 6" id="KW-0472">Membrane</keyword>
<evidence type="ECO:0000256" key="1">
    <source>
        <dbReference type="ARBA" id="ARBA00004141"/>
    </source>
</evidence>
<feature type="region of interest" description="Disordered" evidence="7">
    <location>
        <begin position="196"/>
        <end position="231"/>
    </location>
</feature>
<comment type="function">
    <text evidence="6">Choline transporter.</text>
</comment>
<evidence type="ECO:0000256" key="5">
    <source>
        <dbReference type="ARBA" id="ARBA00023136"/>
    </source>
</evidence>
<sequence length="231" mass="26236">MQSSVKFSFQRALSYNLGSACLGSLFVPTIEALRILARGLNLLEGEDEFMFSCIAAYGRGFMQASRSTWGQFEALPGMAALVDSDITSSVCFLTGVTSGALCVALAGSWAFTTHRHYTATVSLLAFYVGYLMTRIGMALPQACVGCYYVCYAENPTSRLFDGTIPDRLNKMQEDRDLLVPTPRFPHQHGPEIWTRRRRRRRWRPAPRRPREEIGTRRRRWRPAPRRPCEDE</sequence>
<keyword evidence="3 6" id="KW-0812">Transmembrane</keyword>
<comment type="caution">
    <text evidence="8">The sequence shown here is derived from an EMBL/GenBank/DDBJ whole genome shotgun (WGS) entry which is preliminary data.</text>
</comment>
<comment type="subcellular location">
    <subcellularLocation>
        <location evidence="6">Cell membrane</location>
        <topology evidence="6">Multi-pass membrane protein</topology>
    </subcellularLocation>
    <subcellularLocation>
        <location evidence="1">Membrane</location>
        <topology evidence="1">Multi-pass membrane protein</topology>
    </subcellularLocation>
</comment>
<dbReference type="Pfam" id="PF04515">
    <property type="entry name" value="Choline_transpo"/>
    <property type="match status" value="1"/>
</dbReference>
<evidence type="ECO:0000313" key="9">
    <source>
        <dbReference type="Proteomes" id="UP000807115"/>
    </source>
</evidence>
<dbReference type="InterPro" id="IPR007603">
    <property type="entry name" value="Choline_transptr-like"/>
</dbReference>
<feature type="transmembrane region" description="Helical" evidence="6">
    <location>
        <begin position="90"/>
        <end position="111"/>
    </location>
</feature>
<reference evidence="8" key="1">
    <citation type="journal article" date="2019" name="BMC Genomics">
        <title>A new reference genome for Sorghum bicolor reveals high levels of sequence similarity between sweet and grain genotypes: implications for the genetics of sugar metabolism.</title>
        <authorList>
            <person name="Cooper E.A."/>
            <person name="Brenton Z.W."/>
            <person name="Flinn B.S."/>
            <person name="Jenkins J."/>
            <person name="Shu S."/>
            <person name="Flowers D."/>
            <person name="Luo F."/>
            <person name="Wang Y."/>
            <person name="Xia P."/>
            <person name="Barry K."/>
            <person name="Daum C."/>
            <person name="Lipzen A."/>
            <person name="Yoshinaga Y."/>
            <person name="Schmutz J."/>
            <person name="Saski C."/>
            <person name="Vermerris W."/>
            <person name="Kresovich S."/>
        </authorList>
    </citation>
    <scope>NUCLEOTIDE SEQUENCE</scope>
</reference>
<feature type="transmembrane region" description="Helical" evidence="6">
    <location>
        <begin position="117"/>
        <end position="133"/>
    </location>
</feature>
<keyword evidence="4 6" id="KW-1133">Transmembrane helix</keyword>